<dbReference type="EMBL" id="GBXM01051263">
    <property type="protein sequence ID" value="JAH57314.1"/>
    <property type="molecule type" value="Transcribed_RNA"/>
</dbReference>
<dbReference type="AlphaFoldDB" id="A0A0E9TUG9"/>
<reference evidence="1" key="2">
    <citation type="journal article" date="2015" name="Fish Shellfish Immunol.">
        <title>Early steps in the European eel (Anguilla anguilla)-Vibrio vulnificus interaction in the gills: Role of the RtxA13 toxin.</title>
        <authorList>
            <person name="Callol A."/>
            <person name="Pajuelo D."/>
            <person name="Ebbesson L."/>
            <person name="Teles M."/>
            <person name="MacKenzie S."/>
            <person name="Amaro C."/>
        </authorList>
    </citation>
    <scope>NUCLEOTIDE SEQUENCE</scope>
</reference>
<name>A0A0E9TUG9_ANGAN</name>
<sequence length="41" mass="4622">MSRIVLLSCEANNTSFKGGVRGKFVIFRLLFLIAVAKHKKQ</sequence>
<dbReference type="EMBL" id="GBXM01056374">
    <property type="protein sequence ID" value="JAH52203.1"/>
    <property type="molecule type" value="Transcribed_RNA"/>
</dbReference>
<protein>
    <submittedName>
        <fullName evidence="1">Uncharacterized protein</fullName>
    </submittedName>
</protein>
<evidence type="ECO:0000313" key="1">
    <source>
        <dbReference type="EMBL" id="JAH57314.1"/>
    </source>
</evidence>
<proteinExistence type="predicted"/>
<reference evidence="1" key="1">
    <citation type="submission" date="2014-11" db="EMBL/GenBank/DDBJ databases">
        <authorList>
            <person name="Amaro Gonzalez C."/>
        </authorList>
    </citation>
    <scope>NUCLEOTIDE SEQUENCE</scope>
</reference>
<organism evidence="1">
    <name type="scientific">Anguilla anguilla</name>
    <name type="common">European freshwater eel</name>
    <name type="synonym">Muraena anguilla</name>
    <dbReference type="NCBI Taxonomy" id="7936"/>
    <lineage>
        <taxon>Eukaryota</taxon>
        <taxon>Metazoa</taxon>
        <taxon>Chordata</taxon>
        <taxon>Craniata</taxon>
        <taxon>Vertebrata</taxon>
        <taxon>Euteleostomi</taxon>
        <taxon>Actinopterygii</taxon>
        <taxon>Neopterygii</taxon>
        <taxon>Teleostei</taxon>
        <taxon>Anguilliformes</taxon>
        <taxon>Anguillidae</taxon>
        <taxon>Anguilla</taxon>
    </lineage>
</organism>
<accession>A0A0E9TUG9</accession>